<name>A0A8S9Y4J8_APOLU</name>
<accession>A0A8S9Y4J8</accession>
<dbReference type="PANTHER" id="PTHR24260:SF136">
    <property type="entry name" value="GH08193P-RELATED"/>
    <property type="match status" value="1"/>
</dbReference>
<comment type="caution">
    <text evidence="2">The sequence shown here is derived from an EMBL/GenBank/DDBJ whole genome shotgun (WGS) entry which is preliminary data.</text>
</comment>
<gene>
    <name evidence="2" type="ORF">GE061_010018</name>
</gene>
<dbReference type="SUPFAM" id="SSF50494">
    <property type="entry name" value="Trypsin-like serine proteases"/>
    <property type="match status" value="1"/>
</dbReference>
<dbReference type="GO" id="GO:0004252">
    <property type="term" value="F:serine-type endopeptidase activity"/>
    <property type="evidence" value="ECO:0007669"/>
    <property type="project" value="InterPro"/>
</dbReference>
<dbReference type="Gene3D" id="2.40.10.10">
    <property type="entry name" value="Trypsin-like serine proteases"/>
    <property type="match status" value="1"/>
</dbReference>
<dbReference type="EMBL" id="WIXP02000002">
    <property type="protein sequence ID" value="KAF6215266.1"/>
    <property type="molecule type" value="Genomic_DNA"/>
</dbReference>
<reference evidence="2" key="1">
    <citation type="journal article" date="2021" name="Mol. Ecol. Resour.">
        <title>Apolygus lucorum genome provides insights into omnivorousness and mesophyll feeding.</title>
        <authorList>
            <person name="Liu Y."/>
            <person name="Liu H."/>
            <person name="Wang H."/>
            <person name="Huang T."/>
            <person name="Liu B."/>
            <person name="Yang B."/>
            <person name="Yin L."/>
            <person name="Li B."/>
            <person name="Zhang Y."/>
            <person name="Zhang S."/>
            <person name="Jiang F."/>
            <person name="Zhang X."/>
            <person name="Ren Y."/>
            <person name="Wang B."/>
            <person name="Wang S."/>
            <person name="Lu Y."/>
            <person name="Wu K."/>
            <person name="Fan W."/>
            <person name="Wang G."/>
        </authorList>
    </citation>
    <scope>NUCLEOTIDE SEQUENCE</scope>
    <source>
        <strain evidence="2">12Hb</strain>
    </source>
</reference>
<organism evidence="2 3">
    <name type="scientific">Apolygus lucorum</name>
    <name type="common">Small green plant bug</name>
    <name type="synonym">Lygocoris lucorum</name>
    <dbReference type="NCBI Taxonomy" id="248454"/>
    <lineage>
        <taxon>Eukaryota</taxon>
        <taxon>Metazoa</taxon>
        <taxon>Ecdysozoa</taxon>
        <taxon>Arthropoda</taxon>
        <taxon>Hexapoda</taxon>
        <taxon>Insecta</taxon>
        <taxon>Pterygota</taxon>
        <taxon>Neoptera</taxon>
        <taxon>Paraneoptera</taxon>
        <taxon>Hemiptera</taxon>
        <taxon>Heteroptera</taxon>
        <taxon>Panheteroptera</taxon>
        <taxon>Cimicomorpha</taxon>
        <taxon>Miridae</taxon>
        <taxon>Mirini</taxon>
        <taxon>Apolygus</taxon>
    </lineage>
</organism>
<evidence type="ECO:0000313" key="2">
    <source>
        <dbReference type="EMBL" id="KAF6215266.1"/>
    </source>
</evidence>
<dbReference type="InterPro" id="IPR043504">
    <property type="entry name" value="Peptidase_S1_PA_chymotrypsin"/>
</dbReference>
<dbReference type="PROSITE" id="PS00135">
    <property type="entry name" value="TRYPSIN_SER"/>
    <property type="match status" value="1"/>
</dbReference>
<dbReference type="AlphaFoldDB" id="A0A8S9Y4J8"/>
<evidence type="ECO:0000259" key="1">
    <source>
        <dbReference type="Pfam" id="PF00089"/>
    </source>
</evidence>
<dbReference type="OrthoDB" id="6629166at2759"/>
<sequence>MNPTQLCTQAHNKSTCHGDSGGPVIWLDPETNRYTVVGVVSFGPDCGDHRSSINADVSAHLSWIHRWIDASLLCIKRVPRF</sequence>
<dbReference type="Proteomes" id="UP000466442">
    <property type="component" value="Unassembled WGS sequence"/>
</dbReference>
<evidence type="ECO:0000313" key="3">
    <source>
        <dbReference type="Proteomes" id="UP000466442"/>
    </source>
</evidence>
<dbReference type="InterPro" id="IPR033116">
    <property type="entry name" value="TRYPSIN_SER"/>
</dbReference>
<dbReference type="PANTHER" id="PTHR24260">
    <property type="match status" value="1"/>
</dbReference>
<protein>
    <recommendedName>
        <fullName evidence="1">Peptidase S1 domain-containing protein</fullName>
    </recommendedName>
</protein>
<dbReference type="GO" id="GO:0006508">
    <property type="term" value="P:proteolysis"/>
    <property type="evidence" value="ECO:0007669"/>
    <property type="project" value="InterPro"/>
</dbReference>
<proteinExistence type="predicted"/>
<dbReference type="InterPro" id="IPR051333">
    <property type="entry name" value="CLIP_Serine_Protease"/>
</dbReference>
<feature type="domain" description="Peptidase S1" evidence="1">
    <location>
        <begin position="2"/>
        <end position="64"/>
    </location>
</feature>
<dbReference type="Pfam" id="PF00089">
    <property type="entry name" value="Trypsin"/>
    <property type="match status" value="1"/>
</dbReference>
<keyword evidence="3" id="KW-1185">Reference proteome</keyword>
<dbReference type="InterPro" id="IPR001254">
    <property type="entry name" value="Trypsin_dom"/>
</dbReference>
<dbReference type="InterPro" id="IPR009003">
    <property type="entry name" value="Peptidase_S1_PA"/>
</dbReference>